<protein>
    <recommendedName>
        <fullName evidence="7">Zn(2)-C6 fungal-type domain-containing protein</fullName>
    </recommendedName>
</protein>
<dbReference type="InterPro" id="IPR050675">
    <property type="entry name" value="OAF3"/>
</dbReference>
<feature type="region of interest" description="Disordered" evidence="6">
    <location>
        <begin position="412"/>
        <end position="444"/>
    </location>
</feature>
<feature type="compositionally biased region" description="Low complexity" evidence="6">
    <location>
        <begin position="412"/>
        <end position="428"/>
    </location>
</feature>
<dbReference type="AlphaFoldDB" id="A0A9P3C6L2"/>
<proteinExistence type="predicted"/>
<dbReference type="CDD" id="cd00067">
    <property type="entry name" value="GAL4"/>
    <property type="match status" value="1"/>
</dbReference>
<keyword evidence="2" id="KW-0805">Transcription regulation</keyword>
<sequence>MRILHQRNKLQQNVQSEPGHSCSAPVDALVVASADLVGHPRPIARRPCQDAAPIDINSTAPLQYQSPRSIVDTQPSAVVPDLGPSMATLQSAPALQARRSLSPTGPKLRDSCNSCAASKIKCTKEKPRCARCAKRNVVCEYLESKRARRKQGTRMRNRDAISLITQASPPTTSSTTPSPCEAERLATRVITHPSPKQHHPVSYADIFSWTPSLADTATATPTVLNCNFDDFLASPTLISMPGMPDTGDLVANLTDFCQRKDPSHAPEMLNLAPSNASAGVETTVDPPQESSTNQASIPEAPNTGSACCSISRTLGLLTYFPTSAPVPRLTTAQGSPCPGESPTIQSVVARNAMVVQTLNDILQCGCSEDGYLLAILSVVILKALGCYAAIVRQLPSFDTNSPFWDAPMTMTDSLTDSHSSPSHSDQTQRVPPGGTAPLGYGGEGEEQTRMAAQEILSQLHLVQRLVNTISHRFTLYGERESNTSSAPSTVSNDNCADLPSSMEILYPFHTSLFEQIEGNVRKRLRNLSAEILDILRY</sequence>
<gene>
    <name evidence="8" type="ORF">Aspvir_010199</name>
</gene>
<keyword evidence="4" id="KW-0804">Transcription</keyword>
<dbReference type="GO" id="GO:0005634">
    <property type="term" value="C:nucleus"/>
    <property type="evidence" value="ECO:0007669"/>
    <property type="project" value="InterPro"/>
</dbReference>
<dbReference type="Pfam" id="PF08493">
    <property type="entry name" value="AflR"/>
    <property type="match status" value="1"/>
</dbReference>
<dbReference type="OrthoDB" id="2943660at2759"/>
<evidence type="ECO:0000313" key="8">
    <source>
        <dbReference type="EMBL" id="GIK06081.1"/>
    </source>
</evidence>
<dbReference type="RefSeq" id="XP_043129267.1">
    <property type="nucleotide sequence ID" value="XM_043273332.1"/>
</dbReference>
<dbReference type="Proteomes" id="UP000710440">
    <property type="component" value="Unassembled WGS sequence"/>
</dbReference>
<dbReference type="InterPro" id="IPR001138">
    <property type="entry name" value="Zn2Cys6_DnaBD"/>
</dbReference>
<name>A0A9P3C6L2_ASPVI</name>
<dbReference type="GO" id="GO:0045122">
    <property type="term" value="P:aflatoxin biosynthetic process"/>
    <property type="evidence" value="ECO:0007669"/>
    <property type="project" value="InterPro"/>
</dbReference>
<evidence type="ECO:0000256" key="3">
    <source>
        <dbReference type="ARBA" id="ARBA00023125"/>
    </source>
</evidence>
<accession>A0A9P3C6L2</accession>
<feature type="domain" description="Zn(2)-C6 fungal-type" evidence="7">
    <location>
        <begin position="111"/>
        <end position="141"/>
    </location>
</feature>
<feature type="region of interest" description="Disordered" evidence="6">
    <location>
        <begin position="276"/>
        <end position="303"/>
    </location>
</feature>
<evidence type="ECO:0000259" key="7">
    <source>
        <dbReference type="PROSITE" id="PS50048"/>
    </source>
</evidence>
<dbReference type="SUPFAM" id="SSF57701">
    <property type="entry name" value="Zn2/Cys6 DNA-binding domain"/>
    <property type="match status" value="1"/>
</dbReference>
<keyword evidence="1" id="KW-0479">Metal-binding</keyword>
<feature type="compositionally biased region" description="Polar residues" evidence="6">
    <location>
        <begin position="288"/>
        <end position="303"/>
    </location>
</feature>
<evidence type="ECO:0000256" key="6">
    <source>
        <dbReference type="SAM" id="MobiDB-lite"/>
    </source>
</evidence>
<dbReference type="InterPro" id="IPR013700">
    <property type="entry name" value="AflR"/>
</dbReference>
<dbReference type="GO" id="GO:0000981">
    <property type="term" value="F:DNA-binding transcription factor activity, RNA polymerase II-specific"/>
    <property type="evidence" value="ECO:0007669"/>
    <property type="project" value="InterPro"/>
</dbReference>
<dbReference type="PROSITE" id="PS50048">
    <property type="entry name" value="ZN2_CY6_FUNGAL_2"/>
    <property type="match status" value="1"/>
</dbReference>
<keyword evidence="9" id="KW-1185">Reference proteome</keyword>
<feature type="compositionally biased region" description="Polar residues" evidence="6">
    <location>
        <begin position="9"/>
        <end position="18"/>
    </location>
</feature>
<dbReference type="InterPro" id="IPR036864">
    <property type="entry name" value="Zn2-C6_fun-type_DNA-bd_sf"/>
</dbReference>
<evidence type="ECO:0000256" key="2">
    <source>
        <dbReference type="ARBA" id="ARBA00023015"/>
    </source>
</evidence>
<dbReference type="GO" id="GO:0003677">
    <property type="term" value="F:DNA binding"/>
    <property type="evidence" value="ECO:0007669"/>
    <property type="project" value="UniProtKB-KW"/>
</dbReference>
<feature type="region of interest" description="Disordered" evidence="6">
    <location>
        <begin position="1"/>
        <end position="21"/>
    </location>
</feature>
<dbReference type="GeneID" id="66938181"/>
<dbReference type="PANTHER" id="PTHR31069">
    <property type="entry name" value="OLEATE-ACTIVATED TRANSCRIPTION FACTOR 1-RELATED"/>
    <property type="match status" value="1"/>
</dbReference>
<reference evidence="8 9" key="1">
    <citation type="submission" date="2021-02" db="EMBL/GenBank/DDBJ databases">
        <title>Pan-genome distribution and transcriptional activeness of fungal secondary metabolism genes in Aspergillus section Fumigati.</title>
        <authorList>
            <person name="Takahashi H."/>
            <person name="Umemura M."/>
            <person name="Ninomiya A."/>
            <person name="Kusuya Y."/>
            <person name="Urayama S."/>
            <person name="Shimizu M."/>
            <person name="Watanabe A."/>
            <person name="Kamei K."/>
            <person name="Yaguchi T."/>
            <person name="Hagiwara D."/>
        </authorList>
    </citation>
    <scope>NUCLEOTIDE SEQUENCE [LARGE SCALE GENOMIC DNA]</scope>
    <source>
        <strain evidence="8 9">IFM 47045</strain>
    </source>
</reference>
<dbReference type="SMART" id="SM00066">
    <property type="entry name" value="GAL4"/>
    <property type="match status" value="1"/>
</dbReference>
<keyword evidence="3" id="KW-0238">DNA-binding</keyword>
<evidence type="ECO:0000256" key="4">
    <source>
        <dbReference type="ARBA" id="ARBA00023163"/>
    </source>
</evidence>
<dbReference type="Pfam" id="PF00172">
    <property type="entry name" value="Zn_clus"/>
    <property type="match status" value="1"/>
</dbReference>
<dbReference type="PRINTS" id="PR00755">
    <property type="entry name" value="AFLATOXINBRP"/>
</dbReference>
<evidence type="ECO:0000256" key="1">
    <source>
        <dbReference type="ARBA" id="ARBA00022723"/>
    </source>
</evidence>
<evidence type="ECO:0000256" key="5">
    <source>
        <dbReference type="ARBA" id="ARBA00023242"/>
    </source>
</evidence>
<comment type="caution">
    <text evidence="8">The sequence shown here is derived from an EMBL/GenBank/DDBJ whole genome shotgun (WGS) entry which is preliminary data.</text>
</comment>
<organism evidence="8 9">
    <name type="scientific">Aspergillus viridinutans</name>
    <dbReference type="NCBI Taxonomy" id="75553"/>
    <lineage>
        <taxon>Eukaryota</taxon>
        <taxon>Fungi</taxon>
        <taxon>Dikarya</taxon>
        <taxon>Ascomycota</taxon>
        <taxon>Pezizomycotina</taxon>
        <taxon>Eurotiomycetes</taxon>
        <taxon>Eurotiomycetidae</taxon>
        <taxon>Eurotiales</taxon>
        <taxon>Aspergillaceae</taxon>
        <taxon>Aspergillus</taxon>
        <taxon>Aspergillus subgen. Fumigati</taxon>
    </lineage>
</organism>
<dbReference type="GO" id="GO:0008270">
    <property type="term" value="F:zinc ion binding"/>
    <property type="evidence" value="ECO:0007669"/>
    <property type="project" value="InterPro"/>
</dbReference>
<keyword evidence="5" id="KW-0539">Nucleus</keyword>
<dbReference type="PROSITE" id="PS00463">
    <property type="entry name" value="ZN2_CY6_FUNGAL_1"/>
    <property type="match status" value="1"/>
</dbReference>
<evidence type="ECO:0000313" key="9">
    <source>
        <dbReference type="Proteomes" id="UP000710440"/>
    </source>
</evidence>
<dbReference type="PANTHER" id="PTHR31069:SF31">
    <property type="entry name" value="MONODICTYPHENONE CLUSTER TRANSCRIPTION FACTOR-RELATED"/>
    <property type="match status" value="1"/>
</dbReference>
<dbReference type="Gene3D" id="4.10.240.10">
    <property type="entry name" value="Zn(2)-C6 fungal-type DNA-binding domain"/>
    <property type="match status" value="1"/>
</dbReference>
<dbReference type="EMBL" id="BOPL01000009">
    <property type="protein sequence ID" value="GIK06081.1"/>
    <property type="molecule type" value="Genomic_DNA"/>
</dbReference>